<feature type="transmembrane region" description="Helical" evidence="1">
    <location>
        <begin position="699"/>
        <end position="718"/>
    </location>
</feature>
<feature type="transmembrane region" description="Helical" evidence="1">
    <location>
        <begin position="199"/>
        <end position="218"/>
    </location>
</feature>
<protein>
    <recommendedName>
        <fullName evidence="4">Membrane protein YfhO</fullName>
    </recommendedName>
</protein>
<gene>
    <name evidence="2" type="ORF">O0S08_29340</name>
</gene>
<feature type="transmembrane region" description="Helical" evidence="1">
    <location>
        <begin position="313"/>
        <end position="337"/>
    </location>
</feature>
<feature type="transmembrane region" description="Helical" evidence="1">
    <location>
        <begin position="290"/>
        <end position="306"/>
    </location>
</feature>
<evidence type="ECO:0000313" key="2">
    <source>
        <dbReference type="EMBL" id="WAS90313.1"/>
    </source>
</evidence>
<keyword evidence="1" id="KW-0812">Transmembrane</keyword>
<dbReference type="PANTHER" id="PTHR38454:SF1">
    <property type="entry name" value="INTEGRAL MEMBRANE PROTEIN"/>
    <property type="match status" value="1"/>
</dbReference>
<evidence type="ECO:0000256" key="1">
    <source>
        <dbReference type="SAM" id="Phobius"/>
    </source>
</evidence>
<dbReference type="EMBL" id="CP114040">
    <property type="protein sequence ID" value="WAS90313.1"/>
    <property type="molecule type" value="Genomic_DNA"/>
</dbReference>
<feature type="transmembrane region" description="Helical" evidence="1">
    <location>
        <begin position="230"/>
        <end position="253"/>
    </location>
</feature>
<feature type="transmembrane region" description="Helical" evidence="1">
    <location>
        <begin position="84"/>
        <end position="106"/>
    </location>
</feature>
<dbReference type="InterPro" id="IPR018580">
    <property type="entry name" value="Uncharacterised_YfhO"/>
</dbReference>
<dbReference type="PANTHER" id="PTHR38454">
    <property type="entry name" value="INTEGRAL MEMBRANE PROTEIN-RELATED"/>
    <property type="match status" value="1"/>
</dbReference>
<name>A0ABY7GTM1_9BACT</name>
<keyword evidence="3" id="KW-1185">Reference proteome</keyword>
<keyword evidence="1" id="KW-1133">Transmembrane helix</keyword>
<sequence>MARRVLAGLGLACVYAAVFLAFHPAIVTGDVFLGWDAVNEHWGDLLVPLHALRDGELPLWNPYERGGYDFLADPQTGVLYPFNWLVWLGAAVFGEGPWVVLFKALLHVAIGGLGTHLLLARLGLSSSASAFGGFAFVLSGRVAKAKDSAGLWSPVWLPWLVLTGLELVRRPSPRSGLAFGAATAMAFLSGYPPNFFRDLVGLAPVLLVALALVVRGAPAARRHLAQVAGAGALAVAVVVGLALPNIVATLAWLPETVREQLDFGEVVYSTARPLHLFDALAPGTWRDGAPVHYLGAIALLLAVFAVRRDALRITYAACALLFFLLACGDGFALLPFLARHVPGFGLWRIPAQYFFGFAFFVAVLAAHGFDDLVRAEPARRRALARRLALVFAPACLGLLVALAWSRAPASTGLGAVFVALGGACLGGLLSARPRLRRAAAPAAIAVALLELKVQARQIHDIAQRPPDLARDAALAGLGDRVGWRVADDEHYRWRVGARLGVRDIFGRNSTLVTRRWRAFAARAREHAGLLAAANVRWYAGGHRAAVQRTAAGQSRWTPGQPVELLHAAPLAYWTAQVELVGREDDGLERLAALPPGRAAVLEASQFGADEAAAVAELQPEHAPVPAVLAAFARNRLALTVDAPAAGVLVVNEAWGPGWSARVDGAPAPVLRANYLFRGLLVGPGPHAIELEYGPPRLRAALAVYAITALLVLVGLIRLPRRTGSRGHDAKDMSP</sequence>
<dbReference type="RefSeq" id="WP_269032643.1">
    <property type="nucleotide sequence ID" value="NZ_CP114040.1"/>
</dbReference>
<feature type="transmembrane region" description="Helical" evidence="1">
    <location>
        <begin position="411"/>
        <end position="431"/>
    </location>
</feature>
<reference evidence="2" key="1">
    <citation type="submission" date="2022-11" db="EMBL/GenBank/DDBJ databases">
        <title>Minimal conservation of predation-associated metabolite biosynthetic gene clusters underscores biosynthetic potential of Myxococcota including descriptions for ten novel species: Archangium lansinium sp. nov., Myxococcus landrumus sp. nov., Nannocystis bai.</title>
        <authorList>
            <person name="Ahearne A."/>
            <person name="Stevens C."/>
            <person name="Dowd S."/>
        </authorList>
    </citation>
    <scope>NUCLEOTIDE SEQUENCE</scope>
    <source>
        <strain evidence="2">Fl3</strain>
    </source>
</reference>
<feature type="transmembrane region" description="Helical" evidence="1">
    <location>
        <begin position="387"/>
        <end position="405"/>
    </location>
</feature>
<organism evidence="2 3">
    <name type="scientific">Nannocystis punicea</name>
    <dbReference type="NCBI Taxonomy" id="2995304"/>
    <lineage>
        <taxon>Bacteria</taxon>
        <taxon>Pseudomonadati</taxon>
        <taxon>Myxococcota</taxon>
        <taxon>Polyangia</taxon>
        <taxon>Nannocystales</taxon>
        <taxon>Nannocystaceae</taxon>
        <taxon>Nannocystis</taxon>
    </lineage>
</organism>
<accession>A0ABY7GTM1</accession>
<proteinExistence type="predicted"/>
<keyword evidence="1" id="KW-0472">Membrane</keyword>
<evidence type="ECO:0008006" key="4">
    <source>
        <dbReference type="Google" id="ProtNLM"/>
    </source>
</evidence>
<feature type="transmembrane region" description="Helical" evidence="1">
    <location>
        <begin position="349"/>
        <end position="366"/>
    </location>
</feature>
<dbReference type="Proteomes" id="UP001164459">
    <property type="component" value="Chromosome"/>
</dbReference>
<feature type="transmembrane region" description="Helical" evidence="1">
    <location>
        <begin position="118"/>
        <end position="138"/>
    </location>
</feature>
<evidence type="ECO:0000313" key="3">
    <source>
        <dbReference type="Proteomes" id="UP001164459"/>
    </source>
</evidence>